<reference evidence="2 3" key="1">
    <citation type="submission" date="2016-12" db="EMBL/GenBank/DDBJ databases">
        <title>The genomes of Aspergillus section Nigri reveals drivers in fungal speciation.</title>
        <authorList>
            <consortium name="DOE Joint Genome Institute"/>
            <person name="Vesth T.C."/>
            <person name="Nybo J."/>
            <person name="Theobald S."/>
            <person name="Brandl J."/>
            <person name="Frisvad J.C."/>
            <person name="Nielsen K.F."/>
            <person name="Lyhne E.K."/>
            <person name="Kogle M.E."/>
            <person name="Kuo A."/>
            <person name="Riley R."/>
            <person name="Clum A."/>
            <person name="Nolan M."/>
            <person name="Lipzen A."/>
            <person name="Salamov A."/>
            <person name="Henrissat B."/>
            <person name="Wiebenga A."/>
            <person name="De Vries R.P."/>
            <person name="Grigoriev I.V."/>
            <person name="Mortensen U.H."/>
            <person name="Andersen M.R."/>
            <person name="Baker S.E."/>
        </authorList>
    </citation>
    <scope>NUCLEOTIDE SEQUENCE [LARGE SCALE GENOMIC DNA]</scope>
    <source>
        <strain evidence="2 3">CBS 121591</strain>
    </source>
</reference>
<keyword evidence="3" id="KW-1185">Reference proteome</keyword>
<proteinExistence type="predicted"/>
<dbReference type="GeneID" id="37144431"/>
<dbReference type="RefSeq" id="XP_025491313.1">
    <property type="nucleotide sequence ID" value="XM_025641689.1"/>
</dbReference>
<feature type="region of interest" description="Disordered" evidence="1">
    <location>
        <begin position="35"/>
        <end position="60"/>
    </location>
</feature>
<evidence type="ECO:0000313" key="3">
    <source>
        <dbReference type="Proteomes" id="UP000248340"/>
    </source>
</evidence>
<evidence type="ECO:0000313" key="2">
    <source>
        <dbReference type="EMBL" id="PYH81113.1"/>
    </source>
</evidence>
<dbReference type="EMBL" id="KZ821704">
    <property type="protein sequence ID" value="PYH81113.1"/>
    <property type="molecule type" value="Genomic_DNA"/>
</dbReference>
<accession>A0A319CQN9</accession>
<gene>
    <name evidence="2" type="ORF">BO82DRAFT_95202</name>
</gene>
<dbReference type="Proteomes" id="UP000248340">
    <property type="component" value="Unassembled WGS sequence"/>
</dbReference>
<organism evidence="2 3">
    <name type="scientific">Aspergillus uvarum CBS 121591</name>
    <dbReference type="NCBI Taxonomy" id="1448315"/>
    <lineage>
        <taxon>Eukaryota</taxon>
        <taxon>Fungi</taxon>
        <taxon>Dikarya</taxon>
        <taxon>Ascomycota</taxon>
        <taxon>Pezizomycotina</taxon>
        <taxon>Eurotiomycetes</taxon>
        <taxon>Eurotiomycetidae</taxon>
        <taxon>Eurotiales</taxon>
        <taxon>Aspergillaceae</taxon>
        <taxon>Aspergillus</taxon>
        <taxon>Aspergillus subgen. Circumdati</taxon>
    </lineage>
</organism>
<dbReference type="VEuPathDB" id="FungiDB:BO82DRAFT_95202"/>
<evidence type="ECO:0000256" key="1">
    <source>
        <dbReference type="SAM" id="MobiDB-lite"/>
    </source>
</evidence>
<protein>
    <submittedName>
        <fullName evidence="2">Uncharacterized protein</fullName>
    </submittedName>
</protein>
<sequence length="106" mass="12368">MIKMLVGYDLSFTIIEVDKQGTFHYRLQHYVNKHRHAQLGTRTRDPSTPQSSRKLQEPDSETAKIVQNLILISHHWLTWKYCGSTNLSSRYHHARHNDSGTSRPVL</sequence>
<dbReference type="AlphaFoldDB" id="A0A319CQN9"/>
<name>A0A319CQN9_9EURO</name>